<evidence type="ECO:0000256" key="3">
    <source>
        <dbReference type="ARBA" id="ARBA00002933"/>
    </source>
</evidence>
<dbReference type="GO" id="GO:0034039">
    <property type="term" value="F:8-oxo-7,8-dihydroguanine DNA N-glycosylase activity"/>
    <property type="evidence" value="ECO:0007669"/>
    <property type="project" value="TreeGrafter"/>
</dbReference>
<evidence type="ECO:0000259" key="15">
    <source>
        <dbReference type="SMART" id="SM00478"/>
    </source>
</evidence>
<reference evidence="20 21" key="3">
    <citation type="submission" date="2014-12" db="EMBL/GenBank/DDBJ databases">
        <authorList>
            <person name="Jaenicke S."/>
        </authorList>
    </citation>
    <scope>NUCLEOTIDE SEQUENCE [LARGE SCALE GENOMIC DNA]</scope>
</reference>
<keyword evidence="9" id="KW-0227">DNA damage</keyword>
<evidence type="ECO:0000313" key="18">
    <source>
        <dbReference type="EMBL" id="CRF43645.1"/>
    </source>
</evidence>
<evidence type="ECO:0000256" key="8">
    <source>
        <dbReference type="ARBA" id="ARBA00022723"/>
    </source>
</evidence>
<comment type="function">
    <text evidence="3">Adenine glycosylase active on G-A mispairs. MutY also corrects error-prone DNA synthesis past GO lesions which are due to the oxidatively damaged form of guanine: 7,8-dihydro-8-oxoguanine (8-oxo-dGTP).</text>
</comment>
<evidence type="ECO:0000256" key="1">
    <source>
        <dbReference type="ARBA" id="ARBA00000843"/>
    </source>
</evidence>
<evidence type="ECO:0000256" key="14">
    <source>
        <dbReference type="ARBA" id="ARBA00023295"/>
    </source>
</evidence>
<dbReference type="RefSeq" id="WP_197271579.1">
    <property type="nucleotide sequence ID" value="NZ_BSWO01000017.1"/>
</dbReference>
<dbReference type="InterPro" id="IPR044298">
    <property type="entry name" value="MIG/MutY"/>
</dbReference>
<dbReference type="EC" id="3.2.2.31" evidence="5"/>
<dbReference type="Proteomes" id="UP000041394">
    <property type="component" value="Unassembled WGS sequence"/>
</dbReference>
<dbReference type="Gene3D" id="1.10.340.30">
    <property type="entry name" value="Hypothetical protein, domain 2"/>
    <property type="match status" value="1"/>
</dbReference>
<evidence type="ECO:0000313" key="16">
    <source>
        <dbReference type="EMBL" id="CRF40745.1"/>
    </source>
</evidence>
<dbReference type="Pfam" id="PF00730">
    <property type="entry name" value="HhH-GPD"/>
    <property type="match status" value="1"/>
</dbReference>
<comment type="similarity">
    <text evidence="4">Belongs to the Nth/MutY family.</text>
</comment>
<sequence length="338" mass="37591">MFKPLHNALLKWYATSGRTDLSIRHLSGPNAPYEVYISEIMSQQTQISVVLDKFYPPFLQALPTLKALADAKLEQVLLLWQGLGYYARAKNLHKSAQICCEKHGGQLPNDYEALLALPGIGAYSASAILCFGFRQAVGVVDANVARVLLRLFALEPKSPNLAKLLQVKALEFLNLENPFDHNQALIDLGALICTPTNPACLLCPLQRGCKGKHDLMRFSVAKKPPSTPITKHYGVCVQDNFLYLTCAKSGLYAHLHQFPLLKEQEHTRLPLLAQVRHSYTKYRLSAKIYQATLEDLDPTDLVKIPLQDFKYTPTSALSLKIVRALPSLKLGANQSLDS</sequence>
<keyword evidence="19" id="KW-1185">Reference proteome</keyword>
<dbReference type="Pfam" id="PF00633">
    <property type="entry name" value="HHH"/>
    <property type="match status" value="1"/>
</dbReference>
<dbReference type="InterPro" id="IPR011257">
    <property type="entry name" value="DNA_glycosylase"/>
</dbReference>
<dbReference type="InterPro" id="IPR003265">
    <property type="entry name" value="HhH-GPD_domain"/>
</dbReference>
<keyword evidence="11" id="KW-0408">Iron</keyword>
<organism evidence="17 21">
    <name type="scientific">Helicobacter ailurogastricus</name>
    <dbReference type="NCBI Taxonomy" id="1578720"/>
    <lineage>
        <taxon>Bacteria</taxon>
        <taxon>Pseudomonadati</taxon>
        <taxon>Campylobacterota</taxon>
        <taxon>Epsilonproteobacteria</taxon>
        <taxon>Campylobacterales</taxon>
        <taxon>Helicobacteraceae</taxon>
        <taxon>Helicobacter</taxon>
    </lineage>
</organism>
<gene>
    <name evidence="16" type="ORF">HAL011_05080</name>
    <name evidence="17" type="ORF">HAL013_06320</name>
    <name evidence="18" type="ORF">HAL09_01920</name>
</gene>
<dbReference type="PANTHER" id="PTHR42944">
    <property type="entry name" value="ADENINE DNA GLYCOSYLASE"/>
    <property type="match status" value="1"/>
</dbReference>
<dbReference type="CDD" id="cd00056">
    <property type="entry name" value="ENDO3c"/>
    <property type="match status" value="1"/>
</dbReference>
<comment type="cofactor">
    <cofactor evidence="2">
        <name>[4Fe-4S] cluster</name>
        <dbReference type="ChEBI" id="CHEBI:49883"/>
    </cofactor>
</comment>
<evidence type="ECO:0000313" key="20">
    <source>
        <dbReference type="Proteomes" id="UP000041394"/>
    </source>
</evidence>
<dbReference type="Proteomes" id="UP000045175">
    <property type="component" value="Unassembled WGS sequence"/>
</dbReference>
<dbReference type="STRING" id="1578720.HAL011_05080"/>
<keyword evidence="10 17" id="KW-0378">Hydrolase</keyword>
<evidence type="ECO:0000256" key="7">
    <source>
        <dbReference type="ARBA" id="ARBA00022485"/>
    </source>
</evidence>
<dbReference type="AlphaFoldDB" id="A0A0K2X8R2"/>
<dbReference type="Proteomes" id="UP000038622">
    <property type="component" value="Unassembled WGS sequence"/>
</dbReference>
<keyword evidence="12" id="KW-0411">Iron-sulfur</keyword>
<dbReference type="PROSITE" id="PS00764">
    <property type="entry name" value="ENDONUCLEASE_III_1"/>
    <property type="match status" value="1"/>
</dbReference>
<dbReference type="GO" id="GO:0006284">
    <property type="term" value="P:base-excision repair"/>
    <property type="evidence" value="ECO:0007669"/>
    <property type="project" value="InterPro"/>
</dbReference>
<dbReference type="InterPro" id="IPR023170">
    <property type="entry name" value="HhH_base_excis_C"/>
</dbReference>
<dbReference type="GO" id="GO:0046872">
    <property type="term" value="F:metal ion binding"/>
    <property type="evidence" value="ECO:0007669"/>
    <property type="project" value="UniProtKB-KW"/>
</dbReference>
<dbReference type="EMBL" id="CDML01000012">
    <property type="protein sequence ID" value="CRF40745.1"/>
    <property type="molecule type" value="Genomic_DNA"/>
</dbReference>
<dbReference type="SMART" id="SM00478">
    <property type="entry name" value="ENDO3c"/>
    <property type="match status" value="1"/>
</dbReference>
<accession>A0A0K2X8R2</accession>
<evidence type="ECO:0000256" key="12">
    <source>
        <dbReference type="ARBA" id="ARBA00023014"/>
    </source>
</evidence>
<feature type="domain" description="HhH-GPD" evidence="15">
    <location>
        <begin position="41"/>
        <end position="191"/>
    </location>
</feature>
<proteinExistence type="inferred from homology"/>
<evidence type="ECO:0000256" key="13">
    <source>
        <dbReference type="ARBA" id="ARBA00023204"/>
    </source>
</evidence>
<dbReference type="GO" id="GO:0051539">
    <property type="term" value="F:4 iron, 4 sulfur cluster binding"/>
    <property type="evidence" value="ECO:0007669"/>
    <property type="project" value="UniProtKB-KW"/>
</dbReference>
<evidence type="ECO:0000256" key="9">
    <source>
        <dbReference type="ARBA" id="ARBA00022763"/>
    </source>
</evidence>
<protein>
    <recommendedName>
        <fullName evidence="6">Adenine DNA glycosylase</fullName>
        <ecNumber evidence="5">3.2.2.31</ecNumber>
    </recommendedName>
</protein>
<evidence type="ECO:0000256" key="5">
    <source>
        <dbReference type="ARBA" id="ARBA00012045"/>
    </source>
</evidence>
<dbReference type="Gene3D" id="1.10.1670.10">
    <property type="entry name" value="Helix-hairpin-Helix base-excision DNA repair enzymes (C-terminal)"/>
    <property type="match status" value="1"/>
</dbReference>
<keyword evidence="13" id="KW-0234">DNA repair</keyword>
<dbReference type="GO" id="GO:0032357">
    <property type="term" value="F:oxidized purine DNA binding"/>
    <property type="evidence" value="ECO:0007669"/>
    <property type="project" value="TreeGrafter"/>
</dbReference>
<dbReference type="GO" id="GO:0000701">
    <property type="term" value="F:purine-specific mismatch base pair DNA N-glycosylase activity"/>
    <property type="evidence" value="ECO:0007669"/>
    <property type="project" value="UniProtKB-EC"/>
</dbReference>
<name>A0A0K2X8R2_9HELI</name>
<dbReference type="InterPro" id="IPR004035">
    <property type="entry name" value="Endouclease-III_FeS-bd_BS"/>
</dbReference>
<dbReference type="EMBL" id="CDMN01000006">
    <property type="protein sequence ID" value="CRF43645.1"/>
    <property type="molecule type" value="Genomic_DNA"/>
</dbReference>
<dbReference type="GO" id="GO:0006298">
    <property type="term" value="P:mismatch repair"/>
    <property type="evidence" value="ECO:0007669"/>
    <property type="project" value="TreeGrafter"/>
</dbReference>
<comment type="catalytic activity">
    <reaction evidence="1">
        <text>Hydrolyzes free adenine bases from 7,8-dihydro-8-oxoguanine:adenine mismatched double-stranded DNA, leaving an apurinic site.</text>
        <dbReference type="EC" id="3.2.2.31"/>
    </reaction>
</comment>
<evidence type="ECO:0000256" key="2">
    <source>
        <dbReference type="ARBA" id="ARBA00001966"/>
    </source>
</evidence>
<dbReference type="PANTHER" id="PTHR42944:SF1">
    <property type="entry name" value="ADENINE DNA GLYCOSYLASE"/>
    <property type="match status" value="1"/>
</dbReference>
<evidence type="ECO:0000256" key="4">
    <source>
        <dbReference type="ARBA" id="ARBA00008343"/>
    </source>
</evidence>
<dbReference type="InterPro" id="IPR000445">
    <property type="entry name" value="HhH_motif"/>
</dbReference>
<reference evidence="17" key="1">
    <citation type="submission" date="2014-12" db="EMBL/GenBank/DDBJ databases">
        <title>Whole genome sequences of four Staphylococcus schleiferi canine isolates.</title>
        <authorList>
            <person name="Misic A.M."/>
            <person name="Cain C."/>
            <person name="Morris D.O."/>
            <person name="Rankin S."/>
            <person name="Beiting D."/>
        </authorList>
    </citation>
    <scope>NUCLEOTIDE SEQUENCE</scope>
    <source>
        <strain evidence="16">ASB11</strain>
        <strain evidence="17">ASB13</strain>
        <strain evidence="18">ASB9</strain>
    </source>
</reference>
<evidence type="ECO:0000256" key="10">
    <source>
        <dbReference type="ARBA" id="ARBA00022801"/>
    </source>
</evidence>
<dbReference type="GO" id="GO:0035485">
    <property type="term" value="F:adenine/guanine mispair binding"/>
    <property type="evidence" value="ECO:0007669"/>
    <property type="project" value="TreeGrafter"/>
</dbReference>
<reference evidence="19" key="2">
    <citation type="submission" date="2014-12" db="EMBL/GenBank/DDBJ databases">
        <authorList>
            <person name="Smet A."/>
        </authorList>
    </citation>
    <scope>NUCLEOTIDE SEQUENCE [LARGE SCALE GENOMIC DNA]</scope>
</reference>
<evidence type="ECO:0000256" key="11">
    <source>
        <dbReference type="ARBA" id="ARBA00023004"/>
    </source>
</evidence>
<keyword evidence="7" id="KW-0004">4Fe-4S</keyword>
<evidence type="ECO:0000313" key="17">
    <source>
        <dbReference type="EMBL" id="CRF42451.1"/>
    </source>
</evidence>
<evidence type="ECO:0000256" key="6">
    <source>
        <dbReference type="ARBA" id="ARBA00022023"/>
    </source>
</evidence>
<keyword evidence="8" id="KW-0479">Metal-binding</keyword>
<dbReference type="EMBL" id="CDMH01000030">
    <property type="protein sequence ID" value="CRF42451.1"/>
    <property type="molecule type" value="Genomic_DNA"/>
</dbReference>
<evidence type="ECO:0000313" key="19">
    <source>
        <dbReference type="Proteomes" id="UP000038622"/>
    </source>
</evidence>
<evidence type="ECO:0000313" key="21">
    <source>
        <dbReference type="Proteomes" id="UP000045175"/>
    </source>
</evidence>
<dbReference type="SUPFAM" id="SSF48150">
    <property type="entry name" value="DNA-glycosylase"/>
    <property type="match status" value="1"/>
</dbReference>
<keyword evidence="14 17" id="KW-0326">Glycosidase</keyword>